<name>A0A8S5UJN7_9CAUD</name>
<dbReference type="Pfam" id="PF13730">
    <property type="entry name" value="HTH_36"/>
    <property type="match status" value="1"/>
</dbReference>
<dbReference type="CDD" id="cd00090">
    <property type="entry name" value="HTH_ARSR"/>
    <property type="match status" value="1"/>
</dbReference>
<dbReference type="Gene3D" id="1.10.10.10">
    <property type="entry name" value="Winged helix-like DNA-binding domain superfamily/Winged helix DNA-binding domain"/>
    <property type="match status" value="1"/>
</dbReference>
<dbReference type="InterPro" id="IPR011991">
    <property type="entry name" value="ArsR-like_HTH"/>
</dbReference>
<sequence length="355" mass="40196">MGLGDRNHQAGWTGYINADVRYDKRLTNTAKIIMVEISALTNMKGYAWCTNQYLADAFDLSRSQVSRIIRKLAECGYINVYLNPGGERYITITSNDRPVPSGFKKDYTKNVEPDDGQGDELLKEATTVEELLPKEKEPVCTSGTVNRDLTTAEQCTLQTKNIEADNYDRRGNIVDDDLYHKLKLEVIAESDAAAAEENKTQGTPAKQIEANSQLNNTPTEVATVSNSVPAQQQTTTANPYGELATPMTSTRKNYDPAEKAFYDAAKSLGISITNHNQARKWVKEVVRTRGLESAVNYFDFMRLMFPKWQYEFKPTVKTVYDLVTKAAQIEQLIQRQQQEKKYKIDYQNLDLNKKL</sequence>
<organism evidence="1">
    <name type="scientific">Podoviridae sp. ct9A73</name>
    <dbReference type="NCBI Taxonomy" id="2825225"/>
    <lineage>
        <taxon>Viruses</taxon>
        <taxon>Duplodnaviria</taxon>
        <taxon>Heunggongvirae</taxon>
        <taxon>Uroviricota</taxon>
        <taxon>Caudoviricetes</taxon>
    </lineage>
</organism>
<accession>A0A8S5UJN7</accession>
<reference evidence="1" key="1">
    <citation type="journal article" date="2021" name="Proc. Natl. Acad. Sci. U.S.A.">
        <title>A Catalog of Tens of Thousands of Viruses from Human Metagenomes Reveals Hidden Associations with Chronic Diseases.</title>
        <authorList>
            <person name="Tisza M.J."/>
            <person name="Buck C.B."/>
        </authorList>
    </citation>
    <scope>NUCLEOTIDE SEQUENCE</scope>
    <source>
        <strain evidence="1">Ct9A73</strain>
    </source>
</reference>
<dbReference type="EMBL" id="BK016096">
    <property type="protein sequence ID" value="DAF94701.1"/>
    <property type="molecule type" value="Genomic_DNA"/>
</dbReference>
<dbReference type="SUPFAM" id="SSF46785">
    <property type="entry name" value="Winged helix' DNA-binding domain"/>
    <property type="match status" value="1"/>
</dbReference>
<proteinExistence type="predicted"/>
<dbReference type="InterPro" id="IPR036390">
    <property type="entry name" value="WH_DNA-bd_sf"/>
</dbReference>
<evidence type="ECO:0000313" key="1">
    <source>
        <dbReference type="EMBL" id="DAF94701.1"/>
    </source>
</evidence>
<dbReference type="InterPro" id="IPR036388">
    <property type="entry name" value="WH-like_DNA-bd_sf"/>
</dbReference>
<protein>
    <submittedName>
        <fullName evidence="1">Helix-turn-helix domain protein</fullName>
    </submittedName>
</protein>